<sequence>MAGHSSAIRKQKPTQISPLYRSIPNWPRQTSRASCTAAPPSATAGGRITRVLTKPPQIISIADINHLIQFFSPLLNNSPLFVFWFGKQRRPLRGDMRANFAG</sequence>
<protein>
    <submittedName>
        <fullName evidence="2">Uncharacterized protein</fullName>
    </submittedName>
</protein>
<dbReference type="EMBL" id="JACVVK020000052">
    <property type="protein sequence ID" value="KAK7498263.1"/>
    <property type="molecule type" value="Genomic_DNA"/>
</dbReference>
<gene>
    <name evidence="2" type="ORF">BaRGS_00010523</name>
</gene>
<comment type="caution">
    <text evidence="2">The sequence shown here is derived from an EMBL/GenBank/DDBJ whole genome shotgun (WGS) entry which is preliminary data.</text>
</comment>
<evidence type="ECO:0000313" key="3">
    <source>
        <dbReference type="Proteomes" id="UP001519460"/>
    </source>
</evidence>
<evidence type="ECO:0000313" key="2">
    <source>
        <dbReference type="EMBL" id="KAK7498263.1"/>
    </source>
</evidence>
<feature type="compositionally biased region" description="Low complexity" evidence="1">
    <location>
        <begin position="30"/>
        <end position="44"/>
    </location>
</feature>
<accession>A0ABD0LFT2</accession>
<dbReference type="AlphaFoldDB" id="A0ABD0LFT2"/>
<proteinExistence type="predicted"/>
<dbReference type="Proteomes" id="UP001519460">
    <property type="component" value="Unassembled WGS sequence"/>
</dbReference>
<reference evidence="2 3" key="1">
    <citation type="journal article" date="2023" name="Sci. Data">
        <title>Genome assembly of the Korean intertidal mud-creeper Batillaria attramentaria.</title>
        <authorList>
            <person name="Patra A.K."/>
            <person name="Ho P.T."/>
            <person name="Jun S."/>
            <person name="Lee S.J."/>
            <person name="Kim Y."/>
            <person name="Won Y.J."/>
        </authorList>
    </citation>
    <scope>NUCLEOTIDE SEQUENCE [LARGE SCALE GENOMIC DNA]</scope>
    <source>
        <strain evidence="2">Wonlab-2016</strain>
    </source>
</reference>
<keyword evidence="3" id="KW-1185">Reference proteome</keyword>
<evidence type="ECO:0000256" key="1">
    <source>
        <dbReference type="SAM" id="MobiDB-lite"/>
    </source>
</evidence>
<name>A0ABD0LFT2_9CAEN</name>
<organism evidence="2 3">
    <name type="scientific">Batillaria attramentaria</name>
    <dbReference type="NCBI Taxonomy" id="370345"/>
    <lineage>
        <taxon>Eukaryota</taxon>
        <taxon>Metazoa</taxon>
        <taxon>Spiralia</taxon>
        <taxon>Lophotrochozoa</taxon>
        <taxon>Mollusca</taxon>
        <taxon>Gastropoda</taxon>
        <taxon>Caenogastropoda</taxon>
        <taxon>Sorbeoconcha</taxon>
        <taxon>Cerithioidea</taxon>
        <taxon>Batillariidae</taxon>
        <taxon>Batillaria</taxon>
    </lineage>
</organism>
<feature type="region of interest" description="Disordered" evidence="1">
    <location>
        <begin position="1"/>
        <end position="44"/>
    </location>
</feature>